<reference evidence="3" key="1">
    <citation type="journal article" date="2019" name="Int. J. Syst. Evol. Microbiol.">
        <title>The Global Catalogue of Microorganisms (GCM) 10K type strain sequencing project: providing services to taxonomists for standard genome sequencing and annotation.</title>
        <authorList>
            <consortium name="The Broad Institute Genomics Platform"/>
            <consortium name="The Broad Institute Genome Sequencing Center for Infectious Disease"/>
            <person name="Wu L."/>
            <person name="Ma J."/>
        </authorList>
    </citation>
    <scope>NUCLEOTIDE SEQUENCE [LARGE SCALE GENOMIC DNA]</scope>
    <source>
        <strain evidence="3">KACC 11588</strain>
    </source>
</reference>
<dbReference type="EMBL" id="JBHSNA010000017">
    <property type="protein sequence ID" value="MFC5567662.1"/>
    <property type="molecule type" value="Genomic_DNA"/>
</dbReference>
<proteinExistence type="predicted"/>
<organism evidence="2 3">
    <name type="scientific">Rubellimicrobium aerolatum</name>
    <dbReference type="NCBI Taxonomy" id="490979"/>
    <lineage>
        <taxon>Bacteria</taxon>
        <taxon>Pseudomonadati</taxon>
        <taxon>Pseudomonadota</taxon>
        <taxon>Alphaproteobacteria</taxon>
        <taxon>Rhodobacterales</taxon>
        <taxon>Roseobacteraceae</taxon>
        <taxon>Rubellimicrobium</taxon>
    </lineage>
</organism>
<sequence length="80" mass="8559">MSDRDRLPGRARSGTTRTPSLAIRRLVRLLRREDGGASVDWVVLTAALASLAAVLVLGLRDAATDPADSIGAYLEQVEVE</sequence>
<gene>
    <name evidence="2" type="ORF">ACFPOC_14710</name>
</gene>
<evidence type="ECO:0000313" key="2">
    <source>
        <dbReference type="EMBL" id="MFC5567662.1"/>
    </source>
</evidence>
<evidence type="ECO:0000313" key="3">
    <source>
        <dbReference type="Proteomes" id="UP001596056"/>
    </source>
</evidence>
<keyword evidence="1" id="KW-0812">Transmembrane</keyword>
<protein>
    <submittedName>
        <fullName evidence="2">Uncharacterized protein</fullName>
    </submittedName>
</protein>
<accession>A0ABW0SFF8</accession>
<evidence type="ECO:0000256" key="1">
    <source>
        <dbReference type="SAM" id="Phobius"/>
    </source>
</evidence>
<keyword evidence="1" id="KW-0472">Membrane</keyword>
<keyword evidence="3" id="KW-1185">Reference proteome</keyword>
<comment type="caution">
    <text evidence="2">The sequence shown here is derived from an EMBL/GenBank/DDBJ whole genome shotgun (WGS) entry which is preliminary data.</text>
</comment>
<feature type="transmembrane region" description="Helical" evidence="1">
    <location>
        <begin position="38"/>
        <end position="59"/>
    </location>
</feature>
<keyword evidence="1" id="KW-1133">Transmembrane helix</keyword>
<dbReference type="RefSeq" id="WP_209842533.1">
    <property type="nucleotide sequence ID" value="NZ_JAGGJP010000016.1"/>
</dbReference>
<name>A0ABW0SFF8_9RHOB</name>
<dbReference type="Proteomes" id="UP001596056">
    <property type="component" value="Unassembled WGS sequence"/>
</dbReference>